<protein>
    <submittedName>
        <fullName evidence="4">Peptidase M23</fullName>
    </submittedName>
</protein>
<dbReference type="RefSeq" id="WP_036137040.1">
    <property type="nucleotide sequence ID" value="NZ_AVBH01000066.1"/>
</dbReference>
<keyword evidence="1" id="KW-0175">Coiled coil</keyword>
<dbReference type="Proteomes" id="UP000030003">
    <property type="component" value="Unassembled WGS sequence"/>
</dbReference>
<feature type="transmembrane region" description="Helical" evidence="2">
    <location>
        <begin position="30"/>
        <end position="55"/>
    </location>
</feature>
<organism evidence="4 5">
    <name type="scientific">Lysobacter defluvii IMMIB APB-9 = DSM 18482</name>
    <dbReference type="NCBI Taxonomy" id="1385515"/>
    <lineage>
        <taxon>Bacteria</taxon>
        <taxon>Pseudomonadati</taxon>
        <taxon>Pseudomonadota</taxon>
        <taxon>Gammaproteobacteria</taxon>
        <taxon>Lysobacterales</taxon>
        <taxon>Lysobacteraceae</taxon>
        <taxon>Novilysobacter</taxon>
    </lineage>
</organism>
<evidence type="ECO:0000256" key="1">
    <source>
        <dbReference type="SAM" id="Coils"/>
    </source>
</evidence>
<dbReference type="CDD" id="cd12797">
    <property type="entry name" value="M23_peptidase"/>
    <property type="match status" value="1"/>
</dbReference>
<reference evidence="4 5" key="1">
    <citation type="submission" date="2013-08" db="EMBL/GenBank/DDBJ databases">
        <title>Genomic analysis of Lysobacter defluvii.</title>
        <authorList>
            <person name="Wang Q."/>
            <person name="Wang G."/>
        </authorList>
    </citation>
    <scope>NUCLEOTIDE SEQUENCE [LARGE SCALE GENOMIC DNA]</scope>
    <source>
        <strain evidence="4 5">IMMIB APB-9</strain>
    </source>
</reference>
<dbReference type="EMBL" id="AVBH01000066">
    <property type="protein sequence ID" value="KGO98583.1"/>
    <property type="molecule type" value="Genomic_DNA"/>
</dbReference>
<keyword evidence="2" id="KW-0472">Membrane</keyword>
<dbReference type="PANTHER" id="PTHR21666">
    <property type="entry name" value="PEPTIDASE-RELATED"/>
    <property type="match status" value="1"/>
</dbReference>
<dbReference type="GO" id="GO:0004222">
    <property type="term" value="F:metalloendopeptidase activity"/>
    <property type="evidence" value="ECO:0007669"/>
    <property type="project" value="TreeGrafter"/>
</dbReference>
<feature type="coiled-coil region" evidence="1">
    <location>
        <begin position="56"/>
        <end position="97"/>
    </location>
</feature>
<dbReference type="AlphaFoldDB" id="A0A0A0M6G4"/>
<dbReference type="Gene3D" id="2.70.70.10">
    <property type="entry name" value="Glucose Permease (Domain IIA)"/>
    <property type="match status" value="1"/>
</dbReference>
<dbReference type="FunFam" id="2.70.70.10:FF:000006">
    <property type="entry name" value="M23 family peptidase"/>
    <property type="match status" value="1"/>
</dbReference>
<dbReference type="STRING" id="1385515.GCA_000423325_01975"/>
<evidence type="ECO:0000256" key="2">
    <source>
        <dbReference type="SAM" id="Phobius"/>
    </source>
</evidence>
<feature type="domain" description="M23ase beta-sheet core" evidence="3">
    <location>
        <begin position="196"/>
        <end position="291"/>
    </location>
</feature>
<dbReference type="PANTHER" id="PTHR21666:SF291">
    <property type="entry name" value="STAGE II SPORULATION PROTEIN Q"/>
    <property type="match status" value="1"/>
</dbReference>
<dbReference type="InterPro" id="IPR011055">
    <property type="entry name" value="Dup_hybrid_motif"/>
</dbReference>
<evidence type="ECO:0000259" key="3">
    <source>
        <dbReference type="Pfam" id="PF01551"/>
    </source>
</evidence>
<evidence type="ECO:0000313" key="4">
    <source>
        <dbReference type="EMBL" id="KGO98583.1"/>
    </source>
</evidence>
<name>A0A0A0M6G4_9GAMM</name>
<dbReference type="SUPFAM" id="SSF51261">
    <property type="entry name" value="Duplicated hybrid motif"/>
    <property type="match status" value="1"/>
</dbReference>
<sequence>MINRPIIFKSSGRGGPIGQQLLYRAIQRPVAAAALLVGGGLTLGLGIGVAGNLAMHAQLQQQRAEVAATQQEAQREINALAARLGELQAEANRLNALGERLTRIGQLQDGEFDFNKPVGVGGDEGAIEDMPREALDDELASLDMQFRHAGGQLSVLESLLFNRQLDMASVPAGEPIDSYITSHYGYRADPFRGGRKFHAGIDFEADVGDPVKAVADGVVSFAGNKSGYGYTVEIDHGNGFMTRYAHNSRLVRKVGEPIRAGQEIAKAGSTGRSTGAHVHFEVWQDGRAVNPRQFLGQRSPLTG</sequence>
<keyword evidence="2" id="KW-0812">Transmembrane</keyword>
<dbReference type="InterPro" id="IPR016047">
    <property type="entry name" value="M23ase_b-sheet_dom"/>
</dbReference>
<keyword evidence="2" id="KW-1133">Transmembrane helix</keyword>
<proteinExistence type="predicted"/>
<dbReference type="eggNOG" id="COG0739">
    <property type="taxonomic scope" value="Bacteria"/>
</dbReference>
<dbReference type="InterPro" id="IPR050570">
    <property type="entry name" value="Cell_wall_metabolism_enzyme"/>
</dbReference>
<dbReference type="OrthoDB" id="9815245at2"/>
<evidence type="ECO:0000313" key="5">
    <source>
        <dbReference type="Proteomes" id="UP000030003"/>
    </source>
</evidence>
<gene>
    <name evidence="4" type="ORF">N791_01145</name>
</gene>
<dbReference type="Pfam" id="PF01551">
    <property type="entry name" value="Peptidase_M23"/>
    <property type="match status" value="1"/>
</dbReference>
<keyword evidence="5" id="KW-1185">Reference proteome</keyword>
<comment type="caution">
    <text evidence="4">The sequence shown here is derived from an EMBL/GenBank/DDBJ whole genome shotgun (WGS) entry which is preliminary data.</text>
</comment>
<accession>A0A0A0M6G4</accession>